<dbReference type="EMBL" id="JBHTOH010000027">
    <property type="protein sequence ID" value="MFD1410889.1"/>
    <property type="molecule type" value="Genomic_DNA"/>
</dbReference>
<dbReference type="Gene3D" id="3.30.1380.20">
    <property type="entry name" value="Trafficking protein particle complex subunit 3"/>
    <property type="match status" value="1"/>
</dbReference>
<dbReference type="SUPFAM" id="SSF111126">
    <property type="entry name" value="Ligand-binding domain in the NO signalling and Golgi transport"/>
    <property type="match status" value="1"/>
</dbReference>
<keyword evidence="2" id="KW-1185">Reference proteome</keyword>
<dbReference type="RefSeq" id="WP_125651037.1">
    <property type="nucleotide sequence ID" value="NZ_JBHTOH010000027.1"/>
</dbReference>
<comment type="caution">
    <text evidence="1">The sequence shown here is derived from an EMBL/GenBank/DDBJ whole genome shotgun (WGS) entry which is preliminary data.</text>
</comment>
<protein>
    <submittedName>
        <fullName evidence="1">DUF2507 domain-containing protein</fullName>
    </submittedName>
</protein>
<dbReference type="Pfam" id="PF10702">
    <property type="entry name" value="DUF2507"/>
    <property type="match status" value="1"/>
</dbReference>
<proteinExistence type="predicted"/>
<name>A0ABW4BKX2_9LACO</name>
<accession>A0ABW4BKX2</accession>
<evidence type="ECO:0000313" key="1">
    <source>
        <dbReference type="EMBL" id="MFD1410889.1"/>
    </source>
</evidence>
<dbReference type="InterPro" id="IPR019642">
    <property type="entry name" value="DUF2507"/>
</dbReference>
<evidence type="ECO:0000313" key="2">
    <source>
        <dbReference type="Proteomes" id="UP001597191"/>
    </source>
</evidence>
<gene>
    <name evidence="1" type="ORF">ACFQ4R_04575</name>
</gene>
<sequence>MNWEQLQQQLVKDPTAFQNEFSREIVLPLLLGQDTADLTYWLGKEIARRFPLGTWSDLQQFFTVVNWGQLELTQQKKATTTLKLTGAIVNQRLTNPKNTGFNLEGGFLAQSLQQQLGNLTEAAYEVDKRHQQINFTLKTDPHDPTDDKITNFLKFHAPETDE</sequence>
<dbReference type="InterPro" id="IPR024096">
    <property type="entry name" value="NO_sig/Golgi_transp_ligand-bd"/>
</dbReference>
<reference evidence="2" key="1">
    <citation type="journal article" date="2019" name="Int. J. Syst. Evol. Microbiol.">
        <title>The Global Catalogue of Microorganisms (GCM) 10K type strain sequencing project: providing services to taxonomists for standard genome sequencing and annotation.</title>
        <authorList>
            <consortium name="The Broad Institute Genomics Platform"/>
            <consortium name="The Broad Institute Genome Sequencing Center for Infectious Disease"/>
            <person name="Wu L."/>
            <person name="Ma J."/>
        </authorList>
    </citation>
    <scope>NUCLEOTIDE SEQUENCE [LARGE SCALE GENOMIC DNA]</scope>
    <source>
        <strain evidence="2">CCM 8937</strain>
    </source>
</reference>
<organism evidence="1 2">
    <name type="scientific">Lapidilactobacillus gannanensis</name>
    <dbReference type="NCBI Taxonomy" id="2486002"/>
    <lineage>
        <taxon>Bacteria</taxon>
        <taxon>Bacillati</taxon>
        <taxon>Bacillota</taxon>
        <taxon>Bacilli</taxon>
        <taxon>Lactobacillales</taxon>
        <taxon>Lactobacillaceae</taxon>
        <taxon>Lapidilactobacillus</taxon>
    </lineage>
</organism>
<dbReference type="Proteomes" id="UP001597191">
    <property type="component" value="Unassembled WGS sequence"/>
</dbReference>